<reference evidence="1" key="1">
    <citation type="journal article" date="2014" name="Front. Microbiol.">
        <title>High frequency of phylogenetically diverse reductive dehalogenase-homologous genes in deep subseafloor sedimentary metagenomes.</title>
        <authorList>
            <person name="Kawai M."/>
            <person name="Futagami T."/>
            <person name="Toyoda A."/>
            <person name="Takaki Y."/>
            <person name="Nishi S."/>
            <person name="Hori S."/>
            <person name="Arai W."/>
            <person name="Tsubouchi T."/>
            <person name="Morono Y."/>
            <person name="Uchiyama I."/>
            <person name="Ito T."/>
            <person name="Fujiyama A."/>
            <person name="Inagaki F."/>
            <person name="Takami H."/>
        </authorList>
    </citation>
    <scope>NUCLEOTIDE SEQUENCE</scope>
    <source>
        <strain evidence="1">Expedition CK06-06</strain>
    </source>
</reference>
<gene>
    <name evidence="1" type="ORF">S01H1_30233</name>
</gene>
<name>X0V651_9ZZZZ</name>
<sequence>MRQIRIRDSCFAHTIAMHAAGENADVTPKHFEWCRGQCNSVTTFYTDAHL</sequence>
<dbReference type="AlphaFoldDB" id="X0V651"/>
<evidence type="ECO:0000313" key="1">
    <source>
        <dbReference type="EMBL" id="GAF96120.1"/>
    </source>
</evidence>
<accession>X0V651</accession>
<comment type="caution">
    <text evidence="1">The sequence shown here is derived from an EMBL/GenBank/DDBJ whole genome shotgun (WGS) entry which is preliminary data.</text>
</comment>
<organism evidence="1">
    <name type="scientific">marine sediment metagenome</name>
    <dbReference type="NCBI Taxonomy" id="412755"/>
    <lineage>
        <taxon>unclassified sequences</taxon>
        <taxon>metagenomes</taxon>
        <taxon>ecological metagenomes</taxon>
    </lineage>
</organism>
<feature type="non-terminal residue" evidence="1">
    <location>
        <position position="50"/>
    </location>
</feature>
<protein>
    <submittedName>
        <fullName evidence="1">Uncharacterized protein</fullName>
    </submittedName>
</protein>
<proteinExistence type="predicted"/>
<dbReference type="EMBL" id="BARS01018586">
    <property type="protein sequence ID" value="GAF96120.1"/>
    <property type="molecule type" value="Genomic_DNA"/>
</dbReference>